<evidence type="ECO:0000313" key="7">
    <source>
        <dbReference type="Proteomes" id="UP000298663"/>
    </source>
</evidence>
<reference evidence="6 7" key="1">
    <citation type="journal article" date="2015" name="Genome Biol.">
        <title>Comparative genomics of Steinernema reveals deeply conserved gene regulatory networks.</title>
        <authorList>
            <person name="Dillman A.R."/>
            <person name="Macchietto M."/>
            <person name="Porter C.F."/>
            <person name="Rogers A."/>
            <person name="Williams B."/>
            <person name="Antoshechkin I."/>
            <person name="Lee M.M."/>
            <person name="Goodwin Z."/>
            <person name="Lu X."/>
            <person name="Lewis E.E."/>
            <person name="Goodrich-Blair H."/>
            <person name="Stock S.P."/>
            <person name="Adams B.J."/>
            <person name="Sternberg P.W."/>
            <person name="Mortazavi A."/>
        </authorList>
    </citation>
    <scope>NUCLEOTIDE SEQUENCE [LARGE SCALE GENOMIC DNA]</scope>
    <source>
        <strain evidence="6 7">ALL</strain>
    </source>
</reference>
<evidence type="ECO:0000256" key="2">
    <source>
        <dbReference type="ARBA" id="ARBA00022723"/>
    </source>
</evidence>
<evidence type="ECO:0000259" key="5">
    <source>
        <dbReference type="Pfam" id="PF05131"/>
    </source>
</evidence>
<dbReference type="EMBL" id="AZBU02000003">
    <property type="protein sequence ID" value="TKR86899.1"/>
    <property type="molecule type" value="Genomic_DNA"/>
</dbReference>
<evidence type="ECO:0000256" key="3">
    <source>
        <dbReference type="ARBA" id="ARBA00022771"/>
    </source>
</evidence>
<comment type="subcellular location">
    <subcellularLocation>
        <location evidence="1">Late endosome membrane</location>
        <topology evidence="1">Peripheral membrane protein</topology>
        <orientation evidence="1">Cytoplasmic side</orientation>
    </subcellularLocation>
</comment>
<dbReference type="GO" id="GO:0048284">
    <property type="term" value="P:organelle fusion"/>
    <property type="evidence" value="ECO:0007669"/>
    <property type="project" value="TreeGrafter"/>
</dbReference>
<evidence type="ECO:0000256" key="1">
    <source>
        <dbReference type="ARBA" id="ARBA00004492"/>
    </source>
</evidence>
<sequence>MDGTQRARDRDVGIFSKINVKFNPKGTVTHLKVQNQIMLICTNGQRLQFIKLQTNEEIDLTLSLAYHDRIAHIHLDPTGRHALISSNNGENYYASIKHKNVKALGKLKGHVVTAVGWNLELVRDKDTSFIVIGTNKGVLMETNINPSGNMIYLKTLPNGLDKEGGPVTSLHLTQCSDDGSEAANAKWMLLVCFPGRLFCLAGNINPIARESTAQQVVGTMFSATFDQTVATLKPLFSEKARSLVSDSNNSLSSCAVYLVANCEPPSMYVWLNSTGVVCGRFDYSRLDSSSCDGYNMLQEEATIPHKMIDGKLDLPIDVALTEHHVLLLYPDRFVALSLLNQKVMHEELLVNESLHILGMSRDSTSQFIWVYTESSILKYRPVEETKFIWKIYMDRGEFAKAQKMTNSMKDKKPHQLVLKKLADKQIREGKYEAAARTLVRSNEPFESIVLKFVSVDRLEVPASRNGLKLFLELKLRETDAVTTEVIRKTKSAAMCW</sequence>
<feature type="domain" description="Pep3/Vps18 beta-propeller" evidence="5">
    <location>
        <begin position="14"/>
        <end position="379"/>
    </location>
</feature>
<keyword evidence="3" id="KW-0863">Zinc-finger</keyword>
<dbReference type="PANTHER" id="PTHR23323">
    <property type="entry name" value="VACUOLAR PROTEIN SORTING-ASSOCIATED PROTEIN"/>
    <property type="match status" value="1"/>
</dbReference>
<dbReference type="PANTHER" id="PTHR23323:SF26">
    <property type="entry name" value="VACUOLAR PROTEIN SORTING-ASSOCIATED PROTEIN 18 HOMOLOG"/>
    <property type="match status" value="1"/>
</dbReference>
<dbReference type="STRING" id="34508.A0A4U5NTR9"/>
<comment type="caution">
    <text evidence="6">The sequence shown here is derived from an EMBL/GenBank/DDBJ whole genome shotgun (WGS) entry which is preliminary data.</text>
</comment>
<keyword evidence="2" id="KW-0479">Metal-binding</keyword>
<dbReference type="OrthoDB" id="1845386at2759"/>
<dbReference type="GO" id="GO:0008333">
    <property type="term" value="P:endosome to lysosome transport"/>
    <property type="evidence" value="ECO:0007669"/>
    <property type="project" value="TreeGrafter"/>
</dbReference>
<keyword evidence="7" id="KW-1185">Reference proteome</keyword>
<proteinExistence type="predicted"/>
<dbReference type="InterPro" id="IPR007810">
    <property type="entry name" value="Pep3/Vps18_beta-prop"/>
</dbReference>
<organism evidence="6 7">
    <name type="scientific">Steinernema carpocapsae</name>
    <name type="common">Entomopathogenic nematode</name>
    <dbReference type="NCBI Taxonomy" id="34508"/>
    <lineage>
        <taxon>Eukaryota</taxon>
        <taxon>Metazoa</taxon>
        <taxon>Ecdysozoa</taxon>
        <taxon>Nematoda</taxon>
        <taxon>Chromadorea</taxon>
        <taxon>Rhabditida</taxon>
        <taxon>Tylenchina</taxon>
        <taxon>Panagrolaimomorpha</taxon>
        <taxon>Strongyloidoidea</taxon>
        <taxon>Steinernematidae</taxon>
        <taxon>Steinernema</taxon>
    </lineage>
</organism>
<dbReference type="SUPFAM" id="SSF69322">
    <property type="entry name" value="Tricorn protease domain 2"/>
    <property type="match status" value="1"/>
</dbReference>
<keyword evidence="4" id="KW-0862">Zinc</keyword>
<gene>
    <name evidence="6" type="ORF">L596_011398</name>
</gene>
<accession>A0A4U5NTR9</accession>
<name>A0A4U5NTR9_STECR</name>
<reference evidence="6 7" key="2">
    <citation type="journal article" date="2019" name="G3 (Bethesda)">
        <title>Hybrid Assembly of the Genome of the Entomopathogenic Nematode Steinernema carpocapsae Identifies the X-Chromosome.</title>
        <authorList>
            <person name="Serra L."/>
            <person name="Macchietto M."/>
            <person name="Macias-Munoz A."/>
            <person name="McGill C.J."/>
            <person name="Rodriguez I.M."/>
            <person name="Rodriguez B."/>
            <person name="Murad R."/>
            <person name="Mortazavi A."/>
        </authorList>
    </citation>
    <scope>NUCLEOTIDE SEQUENCE [LARGE SCALE GENOMIC DNA]</scope>
    <source>
        <strain evidence="6 7">ALL</strain>
    </source>
</reference>
<evidence type="ECO:0000313" key="6">
    <source>
        <dbReference type="EMBL" id="TKR86899.1"/>
    </source>
</evidence>
<evidence type="ECO:0000256" key="4">
    <source>
        <dbReference type="ARBA" id="ARBA00022833"/>
    </source>
</evidence>
<dbReference type="GO" id="GO:0031902">
    <property type="term" value="C:late endosome membrane"/>
    <property type="evidence" value="ECO:0007669"/>
    <property type="project" value="UniProtKB-SubCell"/>
</dbReference>
<dbReference type="AlphaFoldDB" id="A0A4U5NTR9"/>
<dbReference type="Pfam" id="PF05131">
    <property type="entry name" value="Pep3_Vps18"/>
    <property type="match status" value="1"/>
</dbReference>
<dbReference type="GO" id="GO:0008270">
    <property type="term" value="F:zinc ion binding"/>
    <property type="evidence" value="ECO:0007669"/>
    <property type="project" value="UniProtKB-KW"/>
</dbReference>
<dbReference type="GO" id="GO:0030674">
    <property type="term" value="F:protein-macromolecule adaptor activity"/>
    <property type="evidence" value="ECO:0007669"/>
    <property type="project" value="TreeGrafter"/>
</dbReference>
<dbReference type="GO" id="GO:0007040">
    <property type="term" value="P:lysosome organization"/>
    <property type="evidence" value="ECO:0007669"/>
    <property type="project" value="TreeGrafter"/>
</dbReference>
<dbReference type="Proteomes" id="UP000298663">
    <property type="component" value="Unassembled WGS sequence"/>
</dbReference>
<dbReference type="GO" id="GO:0007032">
    <property type="term" value="P:endosome organization"/>
    <property type="evidence" value="ECO:0007669"/>
    <property type="project" value="TreeGrafter"/>
</dbReference>
<protein>
    <recommendedName>
        <fullName evidence="5">Pep3/Vps18 beta-propeller domain-containing protein</fullName>
    </recommendedName>
</protein>
<dbReference type="GO" id="GO:0006904">
    <property type="term" value="P:vesicle docking involved in exocytosis"/>
    <property type="evidence" value="ECO:0007669"/>
    <property type="project" value="TreeGrafter"/>
</dbReference>
<dbReference type="GO" id="GO:0030897">
    <property type="term" value="C:HOPS complex"/>
    <property type="evidence" value="ECO:0007669"/>
    <property type="project" value="TreeGrafter"/>
</dbReference>